<name>A0ABD3MJ75_9STRA</name>
<evidence type="ECO:0000313" key="2">
    <source>
        <dbReference type="EMBL" id="KAL3764135.1"/>
    </source>
</evidence>
<feature type="region of interest" description="Disordered" evidence="1">
    <location>
        <begin position="95"/>
        <end position="132"/>
    </location>
</feature>
<comment type="caution">
    <text evidence="2">The sequence shown here is derived from an EMBL/GenBank/DDBJ whole genome shotgun (WGS) entry which is preliminary data.</text>
</comment>
<dbReference type="Proteomes" id="UP001530293">
    <property type="component" value="Unassembled WGS sequence"/>
</dbReference>
<sequence length="530" mass="58029">MATPFSHHALLLPAGANLLNQNQSDATIQVDHPDDYLTRRHDFWKKDPSSRTSKIVEDLPVSLPGAIKDVMNPLRQVSSQIEIAMALCCERIPKQSVPVDPPRSTKRITPPSQTSNSDVDAPTSNHGATNSGVLREGKEGYFLKLLSMNCPKHAVGNRALAIAILQRTVDWEKYTVVGDSALENVSFAGIPGTMDEQHSRNSIMPSTRTKSFLAAGGMKLLSRWLVDSFTVVSDSSYNNKKSTTSHGGTLHVASPTGCLLLPLLELLEVIPFDKKLIVASNINKSIKRLKKALNIVADGLDPATLEEATHPIAGGLSVGKVIAATDAVMASWTKASTVNAKDEAPFKFDAFDHLRKKIRLRYDTLVKFRHEQGNIPIRSISAYLKTMPDSTNNSATESSQEFLSRSFPTSQLLRNVTSSTDKQGALLGLQTNMEPNKGDDPGLPRKRKAVDDVRRGSMRQVSWNDQTMMNSMPSGSGPGNDETPWSDVRHSRVKREGNDETPWAGAGDQGRTPMSQEYSTTRVKEEGDSF</sequence>
<keyword evidence="3" id="KW-1185">Reference proteome</keyword>
<reference evidence="2 3" key="1">
    <citation type="submission" date="2024-10" db="EMBL/GenBank/DDBJ databases">
        <title>Updated reference genomes for cyclostephanoid diatoms.</title>
        <authorList>
            <person name="Roberts W.R."/>
            <person name="Alverson A.J."/>
        </authorList>
    </citation>
    <scope>NUCLEOTIDE SEQUENCE [LARGE SCALE GENOMIC DNA]</scope>
    <source>
        <strain evidence="2 3">AJA232-27</strain>
    </source>
</reference>
<accession>A0ABD3MJ75</accession>
<evidence type="ECO:0000313" key="3">
    <source>
        <dbReference type="Proteomes" id="UP001530293"/>
    </source>
</evidence>
<dbReference type="AlphaFoldDB" id="A0ABD3MJ75"/>
<evidence type="ECO:0000256" key="1">
    <source>
        <dbReference type="SAM" id="MobiDB-lite"/>
    </source>
</evidence>
<feature type="compositionally biased region" description="Polar residues" evidence="1">
    <location>
        <begin position="459"/>
        <end position="474"/>
    </location>
</feature>
<organism evidence="2 3">
    <name type="scientific">Discostella pseudostelligera</name>
    <dbReference type="NCBI Taxonomy" id="259834"/>
    <lineage>
        <taxon>Eukaryota</taxon>
        <taxon>Sar</taxon>
        <taxon>Stramenopiles</taxon>
        <taxon>Ochrophyta</taxon>
        <taxon>Bacillariophyta</taxon>
        <taxon>Coscinodiscophyceae</taxon>
        <taxon>Thalassiosirophycidae</taxon>
        <taxon>Stephanodiscales</taxon>
        <taxon>Stephanodiscaceae</taxon>
        <taxon>Discostella</taxon>
    </lineage>
</organism>
<feature type="compositionally biased region" description="Polar residues" evidence="1">
    <location>
        <begin position="110"/>
        <end position="132"/>
    </location>
</feature>
<gene>
    <name evidence="2" type="ORF">ACHAWU_003947</name>
</gene>
<feature type="compositionally biased region" description="Basic and acidic residues" evidence="1">
    <location>
        <begin position="436"/>
        <end position="455"/>
    </location>
</feature>
<feature type="region of interest" description="Disordered" evidence="1">
    <location>
        <begin position="427"/>
        <end position="530"/>
    </location>
</feature>
<feature type="compositionally biased region" description="Polar residues" evidence="1">
    <location>
        <begin position="512"/>
        <end position="521"/>
    </location>
</feature>
<proteinExistence type="predicted"/>
<dbReference type="EMBL" id="JALLBG020000108">
    <property type="protein sequence ID" value="KAL3764135.1"/>
    <property type="molecule type" value="Genomic_DNA"/>
</dbReference>
<protein>
    <submittedName>
        <fullName evidence="2">Uncharacterized protein</fullName>
    </submittedName>
</protein>
<feature type="compositionally biased region" description="Basic and acidic residues" evidence="1">
    <location>
        <begin position="487"/>
        <end position="498"/>
    </location>
</feature>